<feature type="transmembrane region" description="Helical" evidence="7">
    <location>
        <begin position="12"/>
        <end position="30"/>
    </location>
</feature>
<dbReference type="PANTHER" id="PTHR43663">
    <property type="entry name" value="CHROMATE TRANSPORT PROTEIN-RELATED"/>
    <property type="match status" value="1"/>
</dbReference>
<dbReference type="STRING" id="1499967.U27_03566"/>
<dbReference type="InterPro" id="IPR052518">
    <property type="entry name" value="CHR_Transporter"/>
</dbReference>
<evidence type="ECO:0000256" key="6">
    <source>
        <dbReference type="ARBA" id="ARBA00023136"/>
    </source>
</evidence>
<keyword evidence="6 7" id="KW-0472">Membrane</keyword>
<gene>
    <name evidence="8" type="ORF">U27_03566</name>
</gene>
<dbReference type="PANTHER" id="PTHR43663:SF1">
    <property type="entry name" value="CHROMATE TRANSPORTER"/>
    <property type="match status" value="1"/>
</dbReference>
<evidence type="ECO:0000256" key="4">
    <source>
        <dbReference type="ARBA" id="ARBA00022692"/>
    </source>
</evidence>
<comment type="similarity">
    <text evidence="2">Belongs to the chromate ion transporter (CHR) (TC 2.A.51) family.</text>
</comment>
<dbReference type="GO" id="GO:0005886">
    <property type="term" value="C:plasma membrane"/>
    <property type="evidence" value="ECO:0007669"/>
    <property type="project" value="UniProtKB-SubCell"/>
</dbReference>
<dbReference type="Pfam" id="PF02417">
    <property type="entry name" value="Chromate_transp"/>
    <property type="match status" value="1"/>
</dbReference>
<feature type="transmembrane region" description="Helical" evidence="7">
    <location>
        <begin position="50"/>
        <end position="68"/>
    </location>
</feature>
<dbReference type="AlphaFoldDB" id="A0A081BW99"/>
<evidence type="ECO:0000256" key="3">
    <source>
        <dbReference type="ARBA" id="ARBA00022475"/>
    </source>
</evidence>
<feature type="transmembrane region" description="Helical" evidence="7">
    <location>
        <begin position="75"/>
        <end position="100"/>
    </location>
</feature>
<sequence>MIQEFLRLYSVFFRIGLFSIGGGYVMLAMLQDETVEKYKWLTHEELLNYYAIGQAAPGIIAINTATFVGYKRGGVLGAIIATAGMVTPSLIIITVIAIFFTRFQENIYVQRAFAGIRVAVSMLLIWTVTTLTKQTIKNLFGILVAVSAFSLVVMGGISPIPIILASAVVGIIHGYVKKGAS</sequence>
<evidence type="ECO:0000256" key="5">
    <source>
        <dbReference type="ARBA" id="ARBA00022989"/>
    </source>
</evidence>
<comment type="subcellular location">
    <subcellularLocation>
        <location evidence="1">Cell membrane</location>
        <topology evidence="1">Multi-pass membrane protein</topology>
    </subcellularLocation>
</comment>
<keyword evidence="4 7" id="KW-0812">Transmembrane</keyword>
<organism evidence="8">
    <name type="scientific">Vecturithrix granuli</name>
    <dbReference type="NCBI Taxonomy" id="1499967"/>
    <lineage>
        <taxon>Bacteria</taxon>
        <taxon>Candidatus Moduliflexota</taxon>
        <taxon>Candidatus Vecturitrichia</taxon>
        <taxon>Candidatus Vecturitrichales</taxon>
        <taxon>Candidatus Vecturitrichaceae</taxon>
        <taxon>Candidatus Vecturithrix</taxon>
    </lineage>
</organism>
<dbReference type="HOGENOM" id="CLU_018106_1_0_0"/>
<keyword evidence="3" id="KW-1003">Cell membrane</keyword>
<evidence type="ECO:0000256" key="7">
    <source>
        <dbReference type="SAM" id="Phobius"/>
    </source>
</evidence>
<feature type="transmembrane region" description="Helical" evidence="7">
    <location>
        <begin position="139"/>
        <end position="172"/>
    </location>
</feature>
<proteinExistence type="inferred from homology"/>
<keyword evidence="9" id="KW-1185">Reference proteome</keyword>
<dbReference type="GO" id="GO:0015109">
    <property type="term" value="F:chromate transmembrane transporter activity"/>
    <property type="evidence" value="ECO:0007669"/>
    <property type="project" value="InterPro"/>
</dbReference>
<evidence type="ECO:0000313" key="9">
    <source>
        <dbReference type="Proteomes" id="UP000030661"/>
    </source>
</evidence>
<feature type="transmembrane region" description="Helical" evidence="7">
    <location>
        <begin position="112"/>
        <end position="132"/>
    </location>
</feature>
<dbReference type="EMBL" id="DF820465">
    <property type="protein sequence ID" value="GAK56604.1"/>
    <property type="molecule type" value="Genomic_DNA"/>
</dbReference>
<evidence type="ECO:0000313" key="8">
    <source>
        <dbReference type="EMBL" id="GAK56604.1"/>
    </source>
</evidence>
<dbReference type="InterPro" id="IPR003370">
    <property type="entry name" value="Chromate_transpt"/>
</dbReference>
<evidence type="ECO:0000256" key="2">
    <source>
        <dbReference type="ARBA" id="ARBA00005262"/>
    </source>
</evidence>
<dbReference type="Proteomes" id="UP000030661">
    <property type="component" value="Unassembled WGS sequence"/>
</dbReference>
<keyword evidence="5 7" id="KW-1133">Transmembrane helix</keyword>
<accession>A0A081BW99</accession>
<evidence type="ECO:0000256" key="1">
    <source>
        <dbReference type="ARBA" id="ARBA00004651"/>
    </source>
</evidence>
<dbReference type="eggNOG" id="COG2059">
    <property type="taxonomic scope" value="Bacteria"/>
</dbReference>
<reference evidence="8" key="1">
    <citation type="journal article" date="2015" name="PeerJ">
        <title>First genomic representation of candidate bacterial phylum KSB3 points to enhanced environmental sensing as a trigger of wastewater bulking.</title>
        <authorList>
            <person name="Sekiguchi Y."/>
            <person name="Ohashi A."/>
            <person name="Parks D.H."/>
            <person name="Yamauchi T."/>
            <person name="Tyson G.W."/>
            <person name="Hugenholtz P."/>
        </authorList>
    </citation>
    <scope>NUCLEOTIDE SEQUENCE [LARGE SCALE GENOMIC DNA]</scope>
</reference>
<protein>
    <submittedName>
        <fullName evidence="8">Chromate transporter</fullName>
    </submittedName>
</protein>
<name>A0A081BW99_VECG1</name>